<dbReference type="GO" id="GO:0005524">
    <property type="term" value="F:ATP binding"/>
    <property type="evidence" value="ECO:0007669"/>
    <property type="project" value="UniProtKB-UniRule"/>
</dbReference>
<dbReference type="InterPro" id="IPR008271">
    <property type="entry name" value="Ser/Thr_kinase_AS"/>
</dbReference>
<dbReference type="PROSITE" id="PS00107">
    <property type="entry name" value="PROTEIN_KINASE_ATP"/>
    <property type="match status" value="1"/>
</dbReference>
<dbReference type="PIRSF" id="PIRSF000654">
    <property type="entry name" value="Integrin-linked_kinase"/>
    <property type="match status" value="1"/>
</dbReference>
<evidence type="ECO:0000256" key="1">
    <source>
        <dbReference type="ARBA" id="ARBA00022527"/>
    </source>
</evidence>
<dbReference type="PANTHER" id="PTHR24347">
    <property type="entry name" value="SERINE/THREONINE-PROTEIN KINASE"/>
    <property type="match status" value="1"/>
</dbReference>
<reference evidence="9" key="1">
    <citation type="submission" date="2022-08" db="EMBL/GenBank/DDBJ databases">
        <title>Novel sulphate-reducing endosymbionts in the free-living metamonad Anaeramoeba.</title>
        <authorList>
            <person name="Jerlstrom-Hultqvist J."/>
            <person name="Cepicka I."/>
            <person name="Gallot-Lavallee L."/>
            <person name="Salas-Leiva D."/>
            <person name="Curtis B.A."/>
            <person name="Zahonova K."/>
            <person name="Pipaliya S."/>
            <person name="Dacks J."/>
            <person name="Roger A.J."/>
        </authorList>
    </citation>
    <scope>NUCLEOTIDE SEQUENCE</scope>
    <source>
        <strain evidence="9">Busselton2</strain>
    </source>
</reference>
<evidence type="ECO:0000256" key="5">
    <source>
        <dbReference type="ARBA" id="ARBA00022840"/>
    </source>
</evidence>
<dbReference type="Gene3D" id="1.10.510.10">
    <property type="entry name" value="Transferase(Phosphotransferase) domain 1"/>
    <property type="match status" value="1"/>
</dbReference>
<keyword evidence="2" id="KW-0808">Transferase</keyword>
<protein>
    <submittedName>
        <fullName evidence="9">Serine/threonine-protein kinase dclk3</fullName>
    </submittedName>
</protein>
<feature type="domain" description="Protein kinase" evidence="8">
    <location>
        <begin position="29"/>
        <end position="285"/>
    </location>
</feature>
<dbReference type="Pfam" id="PF00069">
    <property type="entry name" value="Pkinase"/>
    <property type="match status" value="1"/>
</dbReference>
<name>A0AAV7ZC74_9EUKA</name>
<dbReference type="EMBL" id="JANTQA010000032">
    <property type="protein sequence ID" value="KAJ3438755.1"/>
    <property type="molecule type" value="Genomic_DNA"/>
</dbReference>
<dbReference type="AlphaFoldDB" id="A0AAV7ZC74"/>
<dbReference type="FunFam" id="1.10.510.10:FF:000571">
    <property type="entry name" value="Maternal embryonic leucine zipper kinase"/>
    <property type="match status" value="1"/>
</dbReference>
<proteinExistence type="inferred from homology"/>
<dbReference type="InterPro" id="IPR011009">
    <property type="entry name" value="Kinase-like_dom_sf"/>
</dbReference>
<evidence type="ECO:0000256" key="2">
    <source>
        <dbReference type="ARBA" id="ARBA00022679"/>
    </source>
</evidence>
<dbReference type="CDD" id="cd05117">
    <property type="entry name" value="STKc_CAMK"/>
    <property type="match status" value="1"/>
</dbReference>
<dbReference type="SUPFAM" id="SSF56112">
    <property type="entry name" value="Protein kinase-like (PK-like)"/>
    <property type="match status" value="1"/>
</dbReference>
<dbReference type="PROSITE" id="PS00108">
    <property type="entry name" value="PROTEIN_KINASE_ST"/>
    <property type="match status" value="1"/>
</dbReference>
<evidence type="ECO:0000256" key="6">
    <source>
        <dbReference type="PROSITE-ProRule" id="PRU10141"/>
    </source>
</evidence>
<dbReference type="SMART" id="SM00220">
    <property type="entry name" value="S_TKc"/>
    <property type="match status" value="1"/>
</dbReference>
<accession>A0AAV7ZC74</accession>
<sequence>MISKFFHKIGKKKKSTKQKNVPETFEDFYQVQEKVGDGTFSVVRKAQHKFTNKTYAVKILKKSQLDNQKQLIENEIEILGNLDHPNVIKMKEIFDTPKKIFIVMEYVSGGELFNKLQQVEKFSEHKTAKIIKMILLALQYLHKNKIVHRDLKPENLLYTEENDEIIVKLTDFGLSKILSSRDMMTTACGTPYYVAPEIIKREPYGPSVDIWSTGVIIYVLLTGCAPFYDDSIPKMFDKIKRGAVTFPLPEWDGLSKEVIEFIKRFLTVDVNKRITIEEALEHPWILSEGINIENLK</sequence>
<keyword evidence="5 6" id="KW-0067">ATP-binding</keyword>
<evidence type="ECO:0000256" key="7">
    <source>
        <dbReference type="RuleBase" id="RU000304"/>
    </source>
</evidence>
<evidence type="ECO:0000313" key="10">
    <source>
        <dbReference type="Proteomes" id="UP001146793"/>
    </source>
</evidence>
<organism evidence="9 10">
    <name type="scientific">Anaeramoeba flamelloides</name>
    <dbReference type="NCBI Taxonomy" id="1746091"/>
    <lineage>
        <taxon>Eukaryota</taxon>
        <taxon>Metamonada</taxon>
        <taxon>Anaeramoebidae</taxon>
        <taxon>Anaeramoeba</taxon>
    </lineage>
</organism>
<evidence type="ECO:0000259" key="8">
    <source>
        <dbReference type="PROSITE" id="PS50011"/>
    </source>
</evidence>
<dbReference type="Proteomes" id="UP001146793">
    <property type="component" value="Unassembled WGS sequence"/>
</dbReference>
<dbReference type="GO" id="GO:0004674">
    <property type="term" value="F:protein serine/threonine kinase activity"/>
    <property type="evidence" value="ECO:0007669"/>
    <property type="project" value="UniProtKB-KW"/>
</dbReference>
<dbReference type="FunFam" id="3.30.200.20:FF:000315">
    <property type="entry name" value="Calcium-dependent protein kinase 3"/>
    <property type="match status" value="1"/>
</dbReference>
<evidence type="ECO:0000256" key="4">
    <source>
        <dbReference type="ARBA" id="ARBA00022777"/>
    </source>
</evidence>
<keyword evidence="3 6" id="KW-0547">Nucleotide-binding</keyword>
<keyword evidence="4 9" id="KW-0418">Kinase</keyword>
<feature type="binding site" evidence="6">
    <location>
        <position position="58"/>
    </location>
    <ligand>
        <name>ATP</name>
        <dbReference type="ChEBI" id="CHEBI:30616"/>
    </ligand>
</feature>
<evidence type="ECO:0000256" key="3">
    <source>
        <dbReference type="ARBA" id="ARBA00022741"/>
    </source>
</evidence>
<keyword evidence="1 7" id="KW-0723">Serine/threonine-protein kinase</keyword>
<dbReference type="PROSITE" id="PS50011">
    <property type="entry name" value="PROTEIN_KINASE_DOM"/>
    <property type="match status" value="1"/>
</dbReference>
<dbReference type="InterPro" id="IPR000719">
    <property type="entry name" value="Prot_kinase_dom"/>
</dbReference>
<comment type="similarity">
    <text evidence="7">Belongs to the protein kinase superfamily.</text>
</comment>
<comment type="caution">
    <text evidence="9">The sequence shown here is derived from an EMBL/GenBank/DDBJ whole genome shotgun (WGS) entry which is preliminary data.</text>
</comment>
<evidence type="ECO:0000313" key="9">
    <source>
        <dbReference type="EMBL" id="KAJ3438755.1"/>
    </source>
</evidence>
<gene>
    <name evidence="9" type="ORF">M0812_14768</name>
</gene>
<dbReference type="InterPro" id="IPR017441">
    <property type="entry name" value="Protein_kinase_ATP_BS"/>
</dbReference>